<keyword evidence="3" id="KW-1185">Reference proteome</keyword>
<evidence type="ECO:0000313" key="2">
    <source>
        <dbReference type="EMBL" id="ART51409.1"/>
    </source>
</evidence>
<dbReference type="KEGG" id="acin:CBP34_06655"/>
<accession>A0A240U0K8</accession>
<evidence type="ECO:0000313" key="3">
    <source>
        <dbReference type="Proteomes" id="UP000194432"/>
    </source>
</evidence>
<organism evidence="2 3">
    <name type="scientific">Acidovorax carolinensis</name>
    <dbReference type="NCBI Taxonomy" id="553814"/>
    <lineage>
        <taxon>Bacteria</taxon>
        <taxon>Pseudomonadati</taxon>
        <taxon>Pseudomonadota</taxon>
        <taxon>Betaproteobacteria</taxon>
        <taxon>Burkholderiales</taxon>
        <taxon>Comamonadaceae</taxon>
        <taxon>Acidovorax</taxon>
    </lineage>
</organism>
<evidence type="ECO:0000256" key="1">
    <source>
        <dbReference type="SAM" id="SignalP"/>
    </source>
</evidence>
<keyword evidence="1" id="KW-0732">Signal</keyword>
<dbReference type="Proteomes" id="UP000194432">
    <property type="component" value="Chromosome 1"/>
</dbReference>
<sequence length="195" mass="20480">MRNLHFRVKTALAIIRTAAQLSLLGTLANSAHAAPPVQDRFWMAVGDQKLDSLRGGFSLGDGLMVSFGISRAVYINGALITETTINVGRMADITPAQATQLSQKLATLSLVQNGPGNTFASSPSTTTISNPDAAGPTVTAIAGSSTGTLIQNSLNNQQIRYQTIINASSNGLGMVRSMNLHNTLTEAVQQSIGQR</sequence>
<proteinExistence type="predicted"/>
<dbReference type="AlphaFoldDB" id="A0A240U0K8"/>
<feature type="chain" id="PRO_5012037542" evidence="1">
    <location>
        <begin position="34"/>
        <end position="195"/>
    </location>
</feature>
<gene>
    <name evidence="2" type="ORF">CBP34_06655</name>
</gene>
<name>A0A240U0K8_9BURK</name>
<protein>
    <submittedName>
        <fullName evidence="2">Uncharacterized protein</fullName>
    </submittedName>
</protein>
<reference evidence="2 3" key="1">
    <citation type="submission" date="2017-05" db="EMBL/GenBank/DDBJ databases">
        <title>Polyphasic characterization of four soil-derived phenanthrene-degrading Acidovorax strains and proposal of Acidovorax phenanthrenivorans sp. nov.</title>
        <authorList>
            <person name="Singleton D.R."/>
            <person name="Lee J."/>
            <person name="Dickey A.N."/>
            <person name="Stroud A."/>
            <person name="Scholl E.H."/>
            <person name="Wright F.A."/>
            <person name="Aitken M.D."/>
        </authorList>
    </citation>
    <scope>NUCLEOTIDE SEQUENCE [LARGE SCALE GENOMIC DNA]</scope>
    <source>
        <strain evidence="2">NA3</strain>
    </source>
</reference>
<dbReference type="EMBL" id="CP021361">
    <property type="protein sequence ID" value="ART51409.1"/>
    <property type="molecule type" value="Genomic_DNA"/>
</dbReference>
<feature type="signal peptide" evidence="1">
    <location>
        <begin position="1"/>
        <end position="33"/>
    </location>
</feature>